<evidence type="ECO:0000256" key="3">
    <source>
        <dbReference type="ARBA" id="ARBA00023082"/>
    </source>
</evidence>
<evidence type="ECO:0000256" key="1">
    <source>
        <dbReference type="ARBA" id="ARBA00010641"/>
    </source>
</evidence>
<organism evidence="7 8">
    <name type="scientific">Saccharibacillus kuerlensis</name>
    <dbReference type="NCBI Taxonomy" id="459527"/>
    <lineage>
        <taxon>Bacteria</taxon>
        <taxon>Bacillati</taxon>
        <taxon>Bacillota</taxon>
        <taxon>Bacilli</taxon>
        <taxon>Bacillales</taxon>
        <taxon>Paenibacillaceae</taxon>
        <taxon>Saccharibacillus</taxon>
    </lineage>
</organism>
<accession>A0ABQ2KZG6</accession>
<dbReference type="RefSeq" id="WP_018975614.1">
    <property type="nucleotide sequence ID" value="NZ_BMLN01000003.1"/>
</dbReference>
<dbReference type="InterPro" id="IPR036388">
    <property type="entry name" value="WH-like_DNA-bd_sf"/>
</dbReference>
<evidence type="ECO:0000313" key="8">
    <source>
        <dbReference type="Proteomes" id="UP000606653"/>
    </source>
</evidence>
<dbReference type="SUPFAM" id="SSF88659">
    <property type="entry name" value="Sigma3 and sigma4 domains of RNA polymerase sigma factors"/>
    <property type="match status" value="1"/>
</dbReference>
<dbReference type="InterPro" id="IPR013249">
    <property type="entry name" value="RNA_pol_sigma70_r4_t2"/>
</dbReference>
<evidence type="ECO:0000313" key="7">
    <source>
        <dbReference type="EMBL" id="GGN96235.1"/>
    </source>
</evidence>
<keyword evidence="4" id="KW-0804">Transcription</keyword>
<name>A0ABQ2KZG6_9BACL</name>
<dbReference type="SUPFAM" id="SSF88946">
    <property type="entry name" value="Sigma2 domain of RNA polymerase sigma factors"/>
    <property type="match status" value="1"/>
</dbReference>
<dbReference type="NCBIfam" id="TIGR02937">
    <property type="entry name" value="sigma70-ECF"/>
    <property type="match status" value="1"/>
</dbReference>
<evidence type="ECO:0000256" key="4">
    <source>
        <dbReference type="ARBA" id="ARBA00023163"/>
    </source>
</evidence>
<dbReference type="InterPro" id="IPR014284">
    <property type="entry name" value="RNA_pol_sigma-70_dom"/>
</dbReference>
<dbReference type="PANTHER" id="PTHR43133:SF60">
    <property type="entry name" value="RNA POLYMERASE SIGMA FACTOR SIGV"/>
    <property type="match status" value="1"/>
</dbReference>
<dbReference type="CDD" id="cd06171">
    <property type="entry name" value="Sigma70_r4"/>
    <property type="match status" value="1"/>
</dbReference>
<dbReference type="Proteomes" id="UP000606653">
    <property type="component" value="Unassembled WGS sequence"/>
</dbReference>
<feature type="domain" description="RNA polymerase sigma-70 region 2" evidence="5">
    <location>
        <begin position="6"/>
        <end position="70"/>
    </location>
</feature>
<comment type="caution">
    <text evidence="7">The sequence shown here is derived from an EMBL/GenBank/DDBJ whole genome shotgun (WGS) entry which is preliminary data.</text>
</comment>
<dbReference type="Pfam" id="PF08281">
    <property type="entry name" value="Sigma70_r4_2"/>
    <property type="match status" value="1"/>
</dbReference>
<keyword evidence="3" id="KW-0731">Sigma factor</keyword>
<dbReference type="Gene3D" id="1.10.1740.10">
    <property type="match status" value="1"/>
</dbReference>
<evidence type="ECO:0000256" key="2">
    <source>
        <dbReference type="ARBA" id="ARBA00023015"/>
    </source>
</evidence>
<comment type="similarity">
    <text evidence="1">Belongs to the sigma-70 factor family. ECF subfamily.</text>
</comment>
<reference evidence="8" key="1">
    <citation type="journal article" date="2019" name="Int. J. Syst. Evol. Microbiol.">
        <title>The Global Catalogue of Microorganisms (GCM) 10K type strain sequencing project: providing services to taxonomists for standard genome sequencing and annotation.</title>
        <authorList>
            <consortium name="The Broad Institute Genomics Platform"/>
            <consortium name="The Broad Institute Genome Sequencing Center for Infectious Disease"/>
            <person name="Wu L."/>
            <person name="Ma J."/>
        </authorList>
    </citation>
    <scope>NUCLEOTIDE SEQUENCE [LARGE SCALE GENOMIC DNA]</scope>
    <source>
        <strain evidence="8">CGMCC 1.6964</strain>
    </source>
</reference>
<keyword evidence="2" id="KW-0805">Transcription regulation</keyword>
<protein>
    <submittedName>
        <fullName evidence="7">RNA polymerase sigma factor</fullName>
    </submittedName>
</protein>
<gene>
    <name evidence="7" type="ORF">GCM10010969_13000</name>
</gene>
<evidence type="ECO:0000259" key="5">
    <source>
        <dbReference type="Pfam" id="PF04542"/>
    </source>
</evidence>
<proteinExistence type="inferred from homology"/>
<dbReference type="Gene3D" id="1.10.10.10">
    <property type="entry name" value="Winged helix-like DNA-binding domain superfamily/Winged helix DNA-binding domain"/>
    <property type="match status" value="1"/>
</dbReference>
<dbReference type="Pfam" id="PF04542">
    <property type="entry name" value="Sigma70_r2"/>
    <property type="match status" value="1"/>
</dbReference>
<dbReference type="InterPro" id="IPR007627">
    <property type="entry name" value="RNA_pol_sigma70_r2"/>
</dbReference>
<dbReference type="PANTHER" id="PTHR43133">
    <property type="entry name" value="RNA POLYMERASE ECF-TYPE SIGMA FACTO"/>
    <property type="match status" value="1"/>
</dbReference>
<sequence length="177" mass="20506">MTNKELFETYRSDVYRTCYYMLGQAADAEDVCQDVFMTAFRSEWEKIDNIRSWILRIAVNQCLNLLRRRTSLRSKLTNNPRLFTGTPEKTPDVAVEDREAAAEWAGYMSRLPVKIRTVISLRYLHDLSTAEIAEVLKIPAGTVKSRQYKGLKLLKQMLEKQGKLEVTKGGAYEYQIR</sequence>
<dbReference type="InterPro" id="IPR013325">
    <property type="entry name" value="RNA_pol_sigma_r2"/>
</dbReference>
<keyword evidence="8" id="KW-1185">Reference proteome</keyword>
<dbReference type="InterPro" id="IPR013324">
    <property type="entry name" value="RNA_pol_sigma_r3/r4-like"/>
</dbReference>
<feature type="domain" description="RNA polymerase sigma factor 70 region 4 type 2" evidence="6">
    <location>
        <begin position="108"/>
        <end position="154"/>
    </location>
</feature>
<dbReference type="EMBL" id="BMLN01000003">
    <property type="protein sequence ID" value="GGN96235.1"/>
    <property type="molecule type" value="Genomic_DNA"/>
</dbReference>
<evidence type="ECO:0000259" key="6">
    <source>
        <dbReference type="Pfam" id="PF08281"/>
    </source>
</evidence>
<dbReference type="InterPro" id="IPR039425">
    <property type="entry name" value="RNA_pol_sigma-70-like"/>
</dbReference>